<keyword evidence="9" id="KW-1185">Reference proteome</keyword>
<dbReference type="AlphaFoldDB" id="A0A6A6D4A1"/>
<feature type="transmembrane region" description="Helical" evidence="6">
    <location>
        <begin position="261"/>
        <end position="279"/>
    </location>
</feature>
<protein>
    <recommendedName>
        <fullName evidence="7">TECPR1-like DysF domain-containing protein</fullName>
    </recommendedName>
</protein>
<dbReference type="EMBL" id="ML993580">
    <property type="protein sequence ID" value="KAF2173190.1"/>
    <property type="molecule type" value="Genomic_DNA"/>
</dbReference>
<dbReference type="GO" id="GO:0007031">
    <property type="term" value="P:peroxisome organization"/>
    <property type="evidence" value="ECO:0007669"/>
    <property type="project" value="UniProtKB-ARBA"/>
</dbReference>
<feature type="region of interest" description="Disordered" evidence="5">
    <location>
        <begin position="84"/>
        <end position="106"/>
    </location>
</feature>
<evidence type="ECO:0000256" key="3">
    <source>
        <dbReference type="ARBA" id="ARBA00022989"/>
    </source>
</evidence>
<accession>A0A6A6D4A1</accession>
<organism evidence="8 9">
    <name type="scientific">Zasmidium cellare ATCC 36951</name>
    <dbReference type="NCBI Taxonomy" id="1080233"/>
    <lineage>
        <taxon>Eukaryota</taxon>
        <taxon>Fungi</taxon>
        <taxon>Dikarya</taxon>
        <taxon>Ascomycota</taxon>
        <taxon>Pezizomycotina</taxon>
        <taxon>Dothideomycetes</taxon>
        <taxon>Dothideomycetidae</taxon>
        <taxon>Mycosphaerellales</taxon>
        <taxon>Mycosphaerellaceae</taxon>
        <taxon>Zasmidium</taxon>
    </lineage>
</organism>
<reference evidence="8" key="1">
    <citation type="journal article" date="2020" name="Stud. Mycol.">
        <title>101 Dothideomycetes genomes: a test case for predicting lifestyles and emergence of pathogens.</title>
        <authorList>
            <person name="Haridas S."/>
            <person name="Albert R."/>
            <person name="Binder M."/>
            <person name="Bloem J."/>
            <person name="Labutti K."/>
            <person name="Salamov A."/>
            <person name="Andreopoulos B."/>
            <person name="Baker S."/>
            <person name="Barry K."/>
            <person name="Bills G."/>
            <person name="Bluhm B."/>
            <person name="Cannon C."/>
            <person name="Castanera R."/>
            <person name="Culley D."/>
            <person name="Daum C."/>
            <person name="Ezra D."/>
            <person name="Gonzalez J."/>
            <person name="Henrissat B."/>
            <person name="Kuo A."/>
            <person name="Liang C."/>
            <person name="Lipzen A."/>
            <person name="Lutzoni F."/>
            <person name="Magnuson J."/>
            <person name="Mondo S."/>
            <person name="Nolan M."/>
            <person name="Ohm R."/>
            <person name="Pangilinan J."/>
            <person name="Park H.-J."/>
            <person name="Ramirez L."/>
            <person name="Alfaro M."/>
            <person name="Sun H."/>
            <person name="Tritt A."/>
            <person name="Yoshinaga Y."/>
            <person name="Zwiers L.-H."/>
            <person name="Turgeon B."/>
            <person name="Goodwin S."/>
            <person name="Spatafora J."/>
            <person name="Crous P."/>
            <person name="Grigoriev I."/>
        </authorList>
    </citation>
    <scope>NUCLEOTIDE SEQUENCE</scope>
    <source>
        <strain evidence="8">ATCC 36951</strain>
    </source>
</reference>
<dbReference type="PANTHER" id="PTHR28304:SF2">
    <property type="entry name" value="PEROXISOMAL MEMBRANE PROTEIN PEX29"/>
    <property type="match status" value="1"/>
</dbReference>
<evidence type="ECO:0000256" key="5">
    <source>
        <dbReference type="SAM" id="MobiDB-lite"/>
    </source>
</evidence>
<dbReference type="OrthoDB" id="545683at2759"/>
<proteinExistence type="predicted"/>
<evidence type="ECO:0000256" key="6">
    <source>
        <dbReference type="SAM" id="Phobius"/>
    </source>
</evidence>
<evidence type="ECO:0000256" key="4">
    <source>
        <dbReference type="ARBA" id="ARBA00023136"/>
    </source>
</evidence>
<dbReference type="GO" id="GO:0005778">
    <property type="term" value="C:peroxisomal membrane"/>
    <property type="evidence" value="ECO:0007669"/>
    <property type="project" value="TreeGrafter"/>
</dbReference>
<dbReference type="PANTHER" id="PTHR28304">
    <property type="entry name" value="PEROXISOMAL MEMBRANE PROTEIN PEX29"/>
    <property type="match status" value="1"/>
</dbReference>
<dbReference type="InterPro" id="IPR010482">
    <property type="entry name" value="TECPR1-like_DysF"/>
</dbReference>
<evidence type="ECO:0000256" key="2">
    <source>
        <dbReference type="ARBA" id="ARBA00022692"/>
    </source>
</evidence>
<dbReference type="Proteomes" id="UP000799537">
    <property type="component" value="Unassembled WGS sequence"/>
</dbReference>
<evidence type="ECO:0000259" key="7">
    <source>
        <dbReference type="Pfam" id="PF06398"/>
    </source>
</evidence>
<feature type="transmembrane region" description="Helical" evidence="6">
    <location>
        <begin position="164"/>
        <end position="185"/>
    </location>
</feature>
<evidence type="ECO:0000313" key="8">
    <source>
        <dbReference type="EMBL" id="KAF2173190.1"/>
    </source>
</evidence>
<feature type="compositionally biased region" description="Acidic residues" evidence="5">
    <location>
        <begin position="25"/>
        <end position="39"/>
    </location>
</feature>
<feature type="compositionally biased region" description="Basic and acidic residues" evidence="5">
    <location>
        <begin position="1"/>
        <end position="15"/>
    </location>
</feature>
<keyword evidence="3 6" id="KW-1133">Transmembrane helix</keyword>
<feature type="region of interest" description="Disordered" evidence="5">
    <location>
        <begin position="191"/>
        <end position="213"/>
    </location>
</feature>
<evidence type="ECO:0000256" key="1">
    <source>
        <dbReference type="ARBA" id="ARBA00004141"/>
    </source>
</evidence>
<dbReference type="RefSeq" id="XP_033674079.1">
    <property type="nucleotide sequence ID" value="XM_033803923.1"/>
</dbReference>
<comment type="subcellular location">
    <subcellularLocation>
        <location evidence="1">Membrane</location>
        <topology evidence="1">Multi-pass membrane protein</topology>
    </subcellularLocation>
</comment>
<evidence type="ECO:0000313" key="9">
    <source>
        <dbReference type="Proteomes" id="UP000799537"/>
    </source>
</evidence>
<feature type="domain" description="TECPR1-like DysF" evidence="7">
    <location>
        <begin position="111"/>
        <end position="480"/>
    </location>
</feature>
<keyword evidence="2 6" id="KW-0812">Transmembrane</keyword>
<name>A0A6A6D4A1_ZASCE</name>
<dbReference type="InterPro" id="IPR052816">
    <property type="entry name" value="Peroxisomal_Membrane_PEX28-32"/>
</dbReference>
<sequence length="501" mass="57797">MATEGDHAIVNRDEPIPVIRIPSNEDIESNAPSDEEGDQELGKRDRLRQQANRVKSKFEEYGTPEGRQTLQDRVFSSIIQQIIPGDAPDEGDEKPKAKDRRSKKYVERPEFRPRQMAFNFRRFNARIGVVFVLQNRLIHLFSWRRPTATLSFLAIYTLLCLEPHLLPLIPLVGILFSIMIPSFLARHPTPTNDPRIEPSYHGPPTAPASRVRPAPDLSRDFWRNMRDLQNAMEDFSRLHDSANEMITPYTNFSDEAVSSTLYLALFMLSCAAFVASHLVPWRVIALVGGWGMTLAGHPRSQKVLLSSQNLSQLQQHSSLLHKTLRNWIETDVIMDEPAELRQVEIFELQKYHPGSDTWESWLFSPAPYDPLSQARLAEARPKGTQFFEDVQAPTGWKWKEKKWNLDLFSREWVEQRMITGVEIETEGERWVYDIPPEEVELLDTPQKGKKKRIRSIPKSGWEEGTGLEKRGEWRRRRWTRLVEKKAVPSADKDADRSLASS</sequence>
<dbReference type="GeneID" id="54557195"/>
<keyword evidence="4 6" id="KW-0472">Membrane</keyword>
<feature type="region of interest" description="Disordered" evidence="5">
    <location>
        <begin position="1"/>
        <end position="47"/>
    </location>
</feature>
<gene>
    <name evidence="8" type="ORF">M409DRAFT_17136</name>
</gene>
<feature type="region of interest" description="Disordered" evidence="5">
    <location>
        <begin position="445"/>
        <end position="466"/>
    </location>
</feature>
<dbReference type="Pfam" id="PF06398">
    <property type="entry name" value="Pex24p"/>
    <property type="match status" value="1"/>
</dbReference>